<evidence type="ECO:0000256" key="1">
    <source>
        <dbReference type="SAM" id="SignalP"/>
    </source>
</evidence>
<dbReference type="Proteomes" id="UP000824111">
    <property type="component" value="Unassembled WGS sequence"/>
</dbReference>
<dbReference type="InterPro" id="IPR015915">
    <property type="entry name" value="Kelch-typ_b-propeller"/>
</dbReference>
<sequence length="964" mass="103572">MKKILISILTCFALCCPAASAWGGWMEYGAEQYESSGITVNYICRGISSVEDGRGIIVTAVAGDAETIIEVVDIDAETLLHTFHTGITGTMWYGCAAPDGTVYCCVGRSLIIYSPETKSITNAGYVPTTWSGNSNGIVAAEDGTVYGVTSAYGYVYQYKDGAISPLYQLPDVYAMGGVAVLDGYVYAGGAYNGGDGASTYVYKINPSTGAAEPVSNPLPEPISAVGHIYACGDHIIAQLTGYSGEKHAYFYNTKTGRWLDKTIDFNENGMSDPCGGKLFYLSGGIYHGIDIQTLEITDYPTLTGGNYHRGNGLPVTCEAFAGECFVNAQYNGNLYVISPEEGKTKHLDVALEEAPAQRRIARVGADGKVYVTAFMGSEGVQYDPETGTKNRFYIGQGEGAVSYGGKLYIGVYPGAEIWELDMEKPFENNVNPRLVYDIGDEQDRPFAMDVADGKLIVGTLPASGKSGGALTVIDLDTYEGSTYRNIIPGHSILTAAHKGNIIYCGTTVCGGAGSEPADGAAHVFSVDMDTGAVIRDVEFSLPGVSADIGAVHGLRISPYDGMLYGAVQGADFVMDPDTLEIVRYNVYSDDFEVADGPTSQIWHEYYMEFYDGYLFRTNAIIEPETLEIVDSAPEGRQFAGISGGKAYFVDANTDIYSIPIQKNNIRGMFWDFDDASDTPAGFAVNNKDIYRYHTQAGPSGTAGDRGFGWVISIGVGMGDKVINRYTNGFNILRDEIGTDYLNNTTIAVDMDFMIKNDALTAYLICPRFGAQSGFDCAVSLEGGRIYAGGQMVGTCGKDEWHNIAAVYTLSDTEGVTYDVYYDEKLVAAGLKSDSELTRAGVSCFCILTNADTTPEAFSQSNRYDTRNEILYIDNLYIGENTENVGRAASFSAQDGYVSVNGGAYGGAASVFAAQYADGRLTALEETVLEPGPRETLKAGIPSGARVFVWDSAEGMRPLFDSETR</sequence>
<dbReference type="Gene3D" id="2.120.10.80">
    <property type="entry name" value="Kelch-type beta propeller"/>
    <property type="match status" value="1"/>
</dbReference>
<evidence type="ECO:0000313" key="2">
    <source>
        <dbReference type="EMBL" id="HIU48593.1"/>
    </source>
</evidence>
<name>A0A9D1S6T4_9FIRM</name>
<evidence type="ECO:0000313" key="3">
    <source>
        <dbReference type="Proteomes" id="UP000824111"/>
    </source>
</evidence>
<feature type="signal peptide" evidence="1">
    <location>
        <begin position="1"/>
        <end position="21"/>
    </location>
</feature>
<feature type="chain" id="PRO_5039642985" description="LVIVD repeat protein" evidence="1">
    <location>
        <begin position="22"/>
        <end position="964"/>
    </location>
</feature>
<dbReference type="SUPFAM" id="SSF82171">
    <property type="entry name" value="DPP6 N-terminal domain-like"/>
    <property type="match status" value="1"/>
</dbReference>
<dbReference type="EMBL" id="DVND01000118">
    <property type="protein sequence ID" value="HIU48593.1"/>
    <property type="molecule type" value="Genomic_DNA"/>
</dbReference>
<dbReference type="AlphaFoldDB" id="A0A9D1S6T4"/>
<comment type="caution">
    <text evidence="2">The sequence shown here is derived from an EMBL/GenBank/DDBJ whole genome shotgun (WGS) entry which is preliminary data.</text>
</comment>
<organism evidence="2 3">
    <name type="scientific">Candidatus Avimonoglobus intestinipullorum</name>
    <dbReference type="NCBI Taxonomy" id="2840699"/>
    <lineage>
        <taxon>Bacteria</taxon>
        <taxon>Bacillati</taxon>
        <taxon>Bacillota</taxon>
        <taxon>Clostridia</taxon>
        <taxon>Eubacteriales</taxon>
        <taxon>Candidatus Avimonoglobus</taxon>
    </lineage>
</organism>
<evidence type="ECO:0008006" key="4">
    <source>
        <dbReference type="Google" id="ProtNLM"/>
    </source>
</evidence>
<reference evidence="2" key="2">
    <citation type="journal article" date="2021" name="PeerJ">
        <title>Extensive microbial diversity within the chicken gut microbiome revealed by metagenomics and culture.</title>
        <authorList>
            <person name="Gilroy R."/>
            <person name="Ravi A."/>
            <person name="Getino M."/>
            <person name="Pursley I."/>
            <person name="Horton D.L."/>
            <person name="Alikhan N.F."/>
            <person name="Baker D."/>
            <person name="Gharbi K."/>
            <person name="Hall N."/>
            <person name="Watson M."/>
            <person name="Adriaenssens E.M."/>
            <person name="Foster-Nyarko E."/>
            <person name="Jarju S."/>
            <person name="Secka A."/>
            <person name="Antonio M."/>
            <person name="Oren A."/>
            <person name="Chaudhuri R.R."/>
            <person name="La Ragione R."/>
            <person name="Hildebrand F."/>
            <person name="Pallen M.J."/>
        </authorList>
    </citation>
    <scope>NUCLEOTIDE SEQUENCE</scope>
    <source>
        <strain evidence="2">ChiSjej4B22-9803</strain>
    </source>
</reference>
<dbReference type="SUPFAM" id="SSF117281">
    <property type="entry name" value="Kelch motif"/>
    <property type="match status" value="1"/>
</dbReference>
<proteinExistence type="predicted"/>
<reference evidence="2" key="1">
    <citation type="submission" date="2020-10" db="EMBL/GenBank/DDBJ databases">
        <authorList>
            <person name="Gilroy R."/>
        </authorList>
    </citation>
    <scope>NUCLEOTIDE SEQUENCE</scope>
    <source>
        <strain evidence="2">ChiSjej4B22-9803</strain>
    </source>
</reference>
<keyword evidence="1" id="KW-0732">Signal</keyword>
<protein>
    <recommendedName>
        <fullName evidence="4">LVIVD repeat protein</fullName>
    </recommendedName>
</protein>
<gene>
    <name evidence="2" type="ORF">IAB04_04465</name>
</gene>
<accession>A0A9D1S6T4</accession>